<dbReference type="InterPro" id="IPR001619">
    <property type="entry name" value="Sec1-like"/>
</dbReference>
<organism evidence="3 4">
    <name type="scientific">Klebsormidium nitens</name>
    <name type="common">Green alga</name>
    <name type="synonym">Ulothrix nitens</name>
    <dbReference type="NCBI Taxonomy" id="105231"/>
    <lineage>
        <taxon>Eukaryota</taxon>
        <taxon>Viridiplantae</taxon>
        <taxon>Streptophyta</taxon>
        <taxon>Klebsormidiophyceae</taxon>
        <taxon>Klebsormidiales</taxon>
        <taxon>Klebsormidiaceae</taxon>
        <taxon>Klebsormidium</taxon>
    </lineage>
</organism>
<dbReference type="AlphaFoldDB" id="A0A0U9HIF8"/>
<evidence type="ECO:0000256" key="1">
    <source>
        <dbReference type="ARBA" id="ARBA00009884"/>
    </source>
</evidence>
<evidence type="ECO:0000313" key="3">
    <source>
        <dbReference type="EMBL" id="GAQ77578.1"/>
    </source>
</evidence>
<dbReference type="OMA" id="FHEYESL"/>
<dbReference type="GO" id="GO:0016192">
    <property type="term" value="P:vesicle-mediated transport"/>
    <property type="evidence" value="ECO:0007669"/>
    <property type="project" value="InterPro"/>
</dbReference>
<evidence type="ECO:0008006" key="5">
    <source>
        <dbReference type="Google" id="ProtNLM"/>
    </source>
</evidence>
<dbReference type="Proteomes" id="UP000054558">
    <property type="component" value="Unassembled WGS sequence"/>
</dbReference>
<feature type="region of interest" description="Disordered" evidence="2">
    <location>
        <begin position="152"/>
        <end position="242"/>
    </location>
</feature>
<comment type="similarity">
    <text evidence="1">Belongs to the STXBP/unc-18/SEC1 family.</text>
</comment>
<feature type="compositionally biased region" description="Basic and acidic residues" evidence="2">
    <location>
        <begin position="731"/>
        <end position="748"/>
    </location>
</feature>
<dbReference type="InterPro" id="IPR027482">
    <property type="entry name" value="Sec1-like_dom2"/>
</dbReference>
<dbReference type="Gene3D" id="3.40.50.1910">
    <property type="match status" value="1"/>
</dbReference>
<dbReference type="OrthoDB" id="549905at2759"/>
<dbReference type="EMBL" id="DF236950">
    <property type="protein sequence ID" value="GAQ77578.1"/>
    <property type="molecule type" value="Genomic_DNA"/>
</dbReference>
<feature type="compositionally biased region" description="Acidic residues" evidence="2">
    <location>
        <begin position="749"/>
        <end position="784"/>
    </location>
</feature>
<sequence>MAATSARSINLLDEARKPFLEVADNISDALIYLDAPFGEAAYYNLGLSFLYGLGATAVCSLEDASVNDAVAASIGGGSAKLERVVIFTGRLLNDSHRHILRAIRAHQDVRKCTIFCAVSEAAHADYPGGLLSLDAYSQYAQLLQEDLEKSGHNTAEQNQGEGSNGESIPDNRGGSNESGDGWDAWSDEDRREGSEAGPSGRDATGGGFGELSWVLREARRSQEPEERWDAGSDEWAQERGAEESGKKLEILVRFFPGLLCSLAPGAFVLPSSAAVTHAPLCLEHSPDGEGTVAECLGRGLPSVGGPLGGDEALPAGVSLLAHALGEMLAQLDLKPELFSLGPTSRAFAKVMTELPTVETRTGVGVVLVDRTLDLLTPASHADNFLDRLVAALPQRPSGRPPPQPAVPATVASTPIWREPLDFRVPLGHLFPSALLMKDDFSESSKFSQRRESESNIRGGETGGGTLTSSQNGVQKLGGNGGPWLGGALFQPSDAQATERLESFLTRRNSKDALMALRRALQEAVRTEKLPAPRLKLGAIGPSEILSLLSPLEAQPRLALKHRALIQLARASAHALDAPHGPRWETLASTEKIMALSAAEEMNSLVAQLKELVVQNKMEVEGGETSVINLRDILTLAVVAYSLAGDLSTSNRRSSTGGPVESPFPWEDELALQQAVVDSVLAGPQPMPLGFINGLEASLETMWEKRRKENEETKAGGSGRESEGELPNQEEGGLKEPADEGGESRRQTEGDESEGGWEETNDGWDADWGVDEDDPPGPASDEEAYDEVRSRLEVKDRVEEVFSKLRLVAAARERLHGFRYLDQGPGALGATTTGLLKQLVARICAREEVPGMEHVASVVKKLLQTGLGRFGFQNFQSGPKPGDCKVVLVFVVGGLTLGEIKDVREALIAPPGQEAPEVIIGGTTLLTPGKLYEELFDKSR</sequence>
<proteinExistence type="inferred from homology"/>
<evidence type="ECO:0000313" key="4">
    <source>
        <dbReference type="Proteomes" id="UP000054558"/>
    </source>
</evidence>
<accession>A0A0U9HIF8</accession>
<dbReference type="PANTHER" id="PTHR11679">
    <property type="entry name" value="VESICLE PROTEIN SORTING-ASSOCIATED"/>
    <property type="match status" value="1"/>
</dbReference>
<keyword evidence="4" id="KW-1185">Reference proteome</keyword>
<protein>
    <recommendedName>
        <fullName evidence="5">Sec1 family domain-containing protein 2</fullName>
    </recommendedName>
</protein>
<name>A0A0U9HIF8_KLENI</name>
<dbReference type="InterPro" id="IPR036045">
    <property type="entry name" value="Sec1-like_sf"/>
</dbReference>
<feature type="region of interest" description="Disordered" evidence="2">
    <location>
        <begin position="445"/>
        <end position="475"/>
    </location>
</feature>
<dbReference type="SUPFAM" id="SSF56815">
    <property type="entry name" value="Sec1/munc18-like (SM) proteins"/>
    <property type="match status" value="1"/>
</dbReference>
<evidence type="ECO:0000256" key="2">
    <source>
        <dbReference type="SAM" id="MobiDB-lite"/>
    </source>
</evidence>
<gene>
    <name evidence="3" type="ORF">KFL_000010270</name>
</gene>
<feature type="compositionally biased region" description="Basic and acidic residues" evidence="2">
    <location>
        <begin position="216"/>
        <end position="242"/>
    </location>
</feature>
<feature type="compositionally biased region" description="Polar residues" evidence="2">
    <location>
        <begin position="152"/>
        <end position="166"/>
    </location>
</feature>
<feature type="region of interest" description="Disordered" evidence="2">
    <location>
        <begin position="706"/>
        <end position="787"/>
    </location>
</feature>
<dbReference type="STRING" id="105231.A0A0U9HIF8"/>
<reference evidence="3 4" key="1">
    <citation type="journal article" date="2014" name="Nat. Commun.">
        <title>Klebsormidium flaccidum genome reveals primary factors for plant terrestrial adaptation.</title>
        <authorList>
            <person name="Hori K."/>
            <person name="Maruyama F."/>
            <person name="Fujisawa T."/>
            <person name="Togashi T."/>
            <person name="Yamamoto N."/>
            <person name="Seo M."/>
            <person name="Sato S."/>
            <person name="Yamada T."/>
            <person name="Mori H."/>
            <person name="Tajima N."/>
            <person name="Moriyama T."/>
            <person name="Ikeuchi M."/>
            <person name="Watanabe M."/>
            <person name="Wada H."/>
            <person name="Kobayashi K."/>
            <person name="Saito M."/>
            <person name="Masuda T."/>
            <person name="Sasaki-Sekimoto Y."/>
            <person name="Mashiguchi K."/>
            <person name="Awai K."/>
            <person name="Shimojima M."/>
            <person name="Masuda S."/>
            <person name="Iwai M."/>
            <person name="Nobusawa T."/>
            <person name="Narise T."/>
            <person name="Kondo S."/>
            <person name="Saito H."/>
            <person name="Sato R."/>
            <person name="Murakawa M."/>
            <person name="Ihara Y."/>
            <person name="Oshima-Yamada Y."/>
            <person name="Ohtaka K."/>
            <person name="Satoh M."/>
            <person name="Sonobe K."/>
            <person name="Ishii M."/>
            <person name="Ohtani R."/>
            <person name="Kanamori-Sato M."/>
            <person name="Honoki R."/>
            <person name="Miyazaki D."/>
            <person name="Mochizuki H."/>
            <person name="Umetsu J."/>
            <person name="Higashi K."/>
            <person name="Shibata D."/>
            <person name="Kamiya Y."/>
            <person name="Sato N."/>
            <person name="Nakamura Y."/>
            <person name="Tabata S."/>
            <person name="Ida S."/>
            <person name="Kurokawa K."/>
            <person name="Ohta H."/>
        </authorList>
    </citation>
    <scope>NUCLEOTIDE SEQUENCE [LARGE SCALE GENOMIC DNA]</scope>
    <source>
        <strain evidence="3 4">NIES-2285</strain>
    </source>
</reference>
<feature type="compositionally biased region" description="Basic and acidic residues" evidence="2">
    <location>
        <begin position="445"/>
        <end position="454"/>
    </location>
</feature>